<dbReference type="GO" id="GO:0008168">
    <property type="term" value="F:methyltransferase activity"/>
    <property type="evidence" value="ECO:0007669"/>
    <property type="project" value="UniProtKB-KW"/>
</dbReference>
<evidence type="ECO:0000313" key="5">
    <source>
        <dbReference type="EMBL" id="MBP1046495.1"/>
    </source>
</evidence>
<dbReference type="EMBL" id="JAEDXU010000004">
    <property type="protein sequence ID" value="MBP1046495.1"/>
    <property type="molecule type" value="Genomic_DNA"/>
</dbReference>
<dbReference type="Pfam" id="PF00891">
    <property type="entry name" value="Methyltransf_2"/>
    <property type="match status" value="1"/>
</dbReference>
<dbReference type="InterPro" id="IPR016461">
    <property type="entry name" value="COMT-like"/>
</dbReference>
<dbReference type="GO" id="GO:0032259">
    <property type="term" value="P:methylation"/>
    <property type="evidence" value="ECO:0007669"/>
    <property type="project" value="UniProtKB-KW"/>
</dbReference>
<sequence>MKNNVYHDYLVETWRPIENETVFSALELGLFDDISHGLNTPEKLSSSKGYHLPTIERVLLTLKNLDFLKEVSGEYQIGDKYSPYILKESPFYNGDIWLLHKQLIRDLASHLSEMIVSGQSGLNVFASKDSKVWESAMPFLNSLAKISAKSLIDQLKNGLLEEDNLKILDLGCGTGIYTTTLLKENESWEGFAIDIDSVIQIAKDRNEDLISQKRMTLYQGDIFDVNKEVPEIDLVILSNVMHGYNDQENIELLKTVSHYLKPSGKIIVNEFMLTNPSDNLESIFDLFFSLVGTGSSFTPAHLLQLFDEAGYKKVDEISLSGPSTVYCFANDKNEKID</sequence>
<evidence type="ECO:0000259" key="4">
    <source>
        <dbReference type="Pfam" id="PF00891"/>
    </source>
</evidence>
<evidence type="ECO:0000313" key="6">
    <source>
        <dbReference type="Proteomes" id="UP000673375"/>
    </source>
</evidence>
<comment type="caution">
    <text evidence="5">The sequence shown here is derived from an EMBL/GenBank/DDBJ whole genome shotgun (WGS) entry which is preliminary data.</text>
</comment>
<dbReference type="PROSITE" id="PS51683">
    <property type="entry name" value="SAM_OMT_II"/>
    <property type="match status" value="1"/>
</dbReference>
<dbReference type="SUPFAM" id="SSF53335">
    <property type="entry name" value="S-adenosyl-L-methionine-dependent methyltransferases"/>
    <property type="match status" value="1"/>
</dbReference>
<dbReference type="Gene3D" id="3.40.50.150">
    <property type="entry name" value="Vaccinia Virus protein VP39"/>
    <property type="match status" value="1"/>
</dbReference>
<proteinExistence type="predicted"/>
<dbReference type="InterPro" id="IPR029063">
    <property type="entry name" value="SAM-dependent_MTases_sf"/>
</dbReference>
<keyword evidence="2" id="KW-0808">Transferase</keyword>
<accession>A0ABS4CKE8</accession>
<keyword evidence="3" id="KW-0949">S-adenosyl-L-methionine</keyword>
<dbReference type="RefSeq" id="WP_209557313.1">
    <property type="nucleotide sequence ID" value="NZ_JAEDXU010000004.1"/>
</dbReference>
<dbReference type="PANTHER" id="PTHR43712">
    <property type="entry name" value="PUTATIVE (AFU_ORTHOLOGUE AFUA_4G14580)-RELATED"/>
    <property type="match status" value="1"/>
</dbReference>
<dbReference type="InterPro" id="IPR036388">
    <property type="entry name" value="WH-like_DNA-bd_sf"/>
</dbReference>
<name>A0ABS4CKE8_9ENTE</name>
<keyword evidence="6" id="KW-1185">Reference proteome</keyword>
<dbReference type="CDD" id="cd02440">
    <property type="entry name" value="AdoMet_MTases"/>
    <property type="match status" value="1"/>
</dbReference>
<organism evidence="5 6">
    <name type="scientific">Enterococcus larvae</name>
    <dbReference type="NCBI Taxonomy" id="2794352"/>
    <lineage>
        <taxon>Bacteria</taxon>
        <taxon>Bacillati</taxon>
        <taxon>Bacillota</taxon>
        <taxon>Bacilli</taxon>
        <taxon>Lactobacillales</taxon>
        <taxon>Enterococcaceae</taxon>
        <taxon>Enterococcus</taxon>
    </lineage>
</organism>
<protein>
    <submittedName>
        <fullName evidence="5">Methyltransferase domain-containing protein</fullName>
    </submittedName>
</protein>
<reference evidence="5 6" key="1">
    <citation type="submission" date="2020-12" db="EMBL/GenBank/DDBJ databases">
        <title>Vagococcus allomyrinae sp. nov. and Enterococcus lavae sp. nov., isolated from the larvae of Allomyrina dichotoma.</title>
        <authorList>
            <person name="Lee S.D."/>
        </authorList>
    </citation>
    <scope>NUCLEOTIDE SEQUENCE [LARGE SCALE GENOMIC DNA]</scope>
    <source>
        <strain evidence="5 6">BWM-S5</strain>
    </source>
</reference>
<keyword evidence="1 5" id="KW-0489">Methyltransferase</keyword>
<gene>
    <name evidence="5" type="ORF">I6N96_09375</name>
</gene>
<evidence type="ECO:0000256" key="2">
    <source>
        <dbReference type="ARBA" id="ARBA00022679"/>
    </source>
</evidence>
<dbReference type="Proteomes" id="UP000673375">
    <property type="component" value="Unassembled WGS sequence"/>
</dbReference>
<dbReference type="PANTHER" id="PTHR43712:SF2">
    <property type="entry name" value="O-METHYLTRANSFERASE CICE"/>
    <property type="match status" value="1"/>
</dbReference>
<dbReference type="Gene3D" id="1.10.10.10">
    <property type="entry name" value="Winged helix-like DNA-binding domain superfamily/Winged helix DNA-binding domain"/>
    <property type="match status" value="1"/>
</dbReference>
<evidence type="ECO:0000256" key="1">
    <source>
        <dbReference type="ARBA" id="ARBA00022603"/>
    </source>
</evidence>
<evidence type="ECO:0000256" key="3">
    <source>
        <dbReference type="ARBA" id="ARBA00022691"/>
    </source>
</evidence>
<feature type="domain" description="O-methyltransferase C-terminal" evidence="4">
    <location>
        <begin position="127"/>
        <end position="312"/>
    </location>
</feature>
<dbReference type="InterPro" id="IPR001077">
    <property type="entry name" value="COMT_C"/>
</dbReference>